<feature type="transmembrane region" description="Helical" evidence="9">
    <location>
        <begin position="77"/>
        <end position="94"/>
    </location>
</feature>
<comment type="subcellular location">
    <subcellularLocation>
        <location evidence="1">Cell membrane</location>
        <topology evidence="1">Multi-pass membrane protein</topology>
    </subcellularLocation>
</comment>
<proteinExistence type="inferred from homology"/>
<evidence type="ECO:0000256" key="7">
    <source>
        <dbReference type="ARBA" id="ARBA00022989"/>
    </source>
</evidence>
<feature type="transmembrane region" description="Helical" evidence="9">
    <location>
        <begin position="50"/>
        <end position="71"/>
    </location>
</feature>
<dbReference type="GO" id="GO:0005886">
    <property type="term" value="C:plasma membrane"/>
    <property type="evidence" value="ECO:0007669"/>
    <property type="project" value="UniProtKB-SubCell"/>
</dbReference>
<feature type="transmembrane region" description="Helical" evidence="9">
    <location>
        <begin position="150"/>
        <end position="172"/>
    </location>
</feature>
<evidence type="ECO:0000256" key="2">
    <source>
        <dbReference type="ARBA" id="ARBA00004953"/>
    </source>
</evidence>
<evidence type="ECO:0000256" key="6">
    <source>
        <dbReference type="ARBA" id="ARBA00022692"/>
    </source>
</evidence>
<dbReference type="UniPathway" id="UPA00148"/>
<evidence type="ECO:0000256" key="9">
    <source>
        <dbReference type="SAM" id="Phobius"/>
    </source>
</evidence>
<comment type="pathway">
    <text evidence="2">Cofactor biosynthesis; adenosylcobalamin biosynthesis.</text>
</comment>
<dbReference type="PANTHER" id="PTHR34308:SF1">
    <property type="entry name" value="COBALAMIN BIOSYNTHESIS PROTEIN CBIB"/>
    <property type="match status" value="1"/>
</dbReference>
<feature type="transmembrane region" description="Helical" evidence="9">
    <location>
        <begin position="294"/>
        <end position="313"/>
    </location>
</feature>
<dbReference type="PANTHER" id="PTHR34308">
    <property type="entry name" value="COBALAMIN BIOSYNTHESIS PROTEIN CBIB"/>
    <property type="match status" value="1"/>
</dbReference>
<keyword evidence="10" id="KW-0436">Ligase</keyword>
<dbReference type="InterPro" id="IPR004485">
    <property type="entry name" value="Cobalamin_biosynth_CobD/CbiB"/>
</dbReference>
<protein>
    <submittedName>
        <fullName evidence="10">Adenosylcobinamide-phosphate synthase</fullName>
        <ecNumber evidence="10">6.3.1.10</ecNumber>
    </submittedName>
</protein>
<evidence type="ECO:0000256" key="8">
    <source>
        <dbReference type="ARBA" id="ARBA00023136"/>
    </source>
</evidence>
<keyword evidence="4" id="KW-1003">Cell membrane</keyword>
<evidence type="ECO:0000256" key="5">
    <source>
        <dbReference type="ARBA" id="ARBA00022573"/>
    </source>
</evidence>
<gene>
    <name evidence="10" type="ORF">MNBD_DELTA04-850</name>
</gene>
<keyword evidence="5" id="KW-0169">Cobalamin biosynthesis</keyword>
<dbReference type="GO" id="GO:0009236">
    <property type="term" value="P:cobalamin biosynthetic process"/>
    <property type="evidence" value="ECO:0007669"/>
    <property type="project" value="UniProtKB-UniPathway"/>
</dbReference>
<dbReference type="NCBIfam" id="TIGR00380">
    <property type="entry name" value="cobal_cbiB"/>
    <property type="match status" value="1"/>
</dbReference>
<dbReference type="Pfam" id="PF03186">
    <property type="entry name" value="CobD_Cbib"/>
    <property type="match status" value="1"/>
</dbReference>
<evidence type="ECO:0000256" key="3">
    <source>
        <dbReference type="ARBA" id="ARBA00006263"/>
    </source>
</evidence>
<accession>A0A3B0VWR6</accession>
<feature type="transmembrane region" description="Helical" evidence="9">
    <location>
        <begin position="202"/>
        <end position="224"/>
    </location>
</feature>
<dbReference type="HAMAP" id="MF_00024">
    <property type="entry name" value="CobD_CbiB"/>
    <property type="match status" value="1"/>
</dbReference>
<comment type="similarity">
    <text evidence="3">Belongs to the CobD/CbiB family.</text>
</comment>
<keyword evidence="6 9" id="KW-0812">Transmembrane</keyword>
<dbReference type="EMBL" id="UOEY01000121">
    <property type="protein sequence ID" value="VAW41329.1"/>
    <property type="molecule type" value="Genomic_DNA"/>
</dbReference>
<evidence type="ECO:0000256" key="1">
    <source>
        <dbReference type="ARBA" id="ARBA00004651"/>
    </source>
</evidence>
<name>A0A3B0VWR6_9ZZZZ</name>
<reference evidence="10" key="1">
    <citation type="submission" date="2018-06" db="EMBL/GenBank/DDBJ databases">
        <authorList>
            <person name="Zhirakovskaya E."/>
        </authorList>
    </citation>
    <scope>NUCLEOTIDE SEQUENCE</scope>
</reference>
<sequence>MLSAIHLALAVALDFLIGDPPGLPHPVRAIGTLALQLEARLRRRVQNQRLAGVCTVFLVLLVTGSAAAGLLLLARRLPWPAGDIAAVIILYYGIAARDMLRHSRQVHAALAASDLPLARRRVALIVGRDTADMDAEEIVRATVESVAENLVDGVSAPLFFAMLGGPVGIMLYKASSTMDSVFGYKNERYREFGWAAARLDDLLNFVPARLTGIVMVAAAALAGLRPVRAYAALRCDRLQHASPNSGHSEAAMAGALGVQLGGPASYFGAIVEKPAIGRLGRKTEPGDILLANRLFLVTTLIVALCCIATRLAIGQTFP</sequence>
<dbReference type="AlphaFoldDB" id="A0A3B0VWR6"/>
<organism evidence="10">
    <name type="scientific">hydrothermal vent metagenome</name>
    <dbReference type="NCBI Taxonomy" id="652676"/>
    <lineage>
        <taxon>unclassified sequences</taxon>
        <taxon>metagenomes</taxon>
        <taxon>ecological metagenomes</taxon>
    </lineage>
</organism>
<keyword evidence="7 9" id="KW-1133">Transmembrane helix</keyword>
<evidence type="ECO:0000313" key="10">
    <source>
        <dbReference type="EMBL" id="VAW41329.1"/>
    </source>
</evidence>
<keyword evidence="8 9" id="KW-0472">Membrane</keyword>
<dbReference type="GO" id="GO:0048472">
    <property type="term" value="F:threonine-phosphate decarboxylase activity"/>
    <property type="evidence" value="ECO:0007669"/>
    <property type="project" value="InterPro"/>
</dbReference>
<evidence type="ECO:0000256" key="4">
    <source>
        <dbReference type="ARBA" id="ARBA00022475"/>
    </source>
</evidence>
<dbReference type="GO" id="GO:0043757">
    <property type="term" value="F:adenosylcobinamide-phosphate synthase activity"/>
    <property type="evidence" value="ECO:0007669"/>
    <property type="project" value="UniProtKB-EC"/>
</dbReference>
<dbReference type="EC" id="6.3.1.10" evidence="10"/>